<dbReference type="EMBL" id="JAAIUW010000006">
    <property type="protein sequence ID" value="KAF7826519.1"/>
    <property type="molecule type" value="Genomic_DNA"/>
</dbReference>
<evidence type="ECO:0000313" key="2">
    <source>
        <dbReference type="Proteomes" id="UP000634136"/>
    </source>
</evidence>
<dbReference type="AlphaFoldDB" id="A0A834WR03"/>
<sequence length="29" mass="3172">MEAKNAGTKVKKRKIVTTITSNGVPSKRQ</sequence>
<name>A0A834WR03_9FABA</name>
<dbReference type="Proteomes" id="UP000634136">
    <property type="component" value="Unassembled WGS sequence"/>
</dbReference>
<keyword evidence="2" id="KW-1185">Reference proteome</keyword>
<gene>
    <name evidence="1" type="ORF">G2W53_017683</name>
</gene>
<organism evidence="1 2">
    <name type="scientific">Senna tora</name>
    <dbReference type="NCBI Taxonomy" id="362788"/>
    <lineage>
        <taxon>Eukaryota</taxon>
        <taxon>Viridiplantae</taxon>
        <taxon>Streptophyta</taxon>
        <taxon>Embryophyta</taxon>
        <taxon>Tracheophyta</taxon>
        <taxon>Spermatophyta</taxon>
        <taxon>Magnoliopsida</taxon>
        <taxon>eudicotyledons</taxon>
        <taxon>Gunneridae</taxon>
        <taxon>Pentapetalae</taxon>
        <taxon>rosids</taxon>
        <taxon>fabids</taxon>
        <taxon>Fabales</taxon>
        <taxon>Fabaceae</taxon>
        <taxon>Caesalpinioideae</taxon>
        <taxon>Cassia clade</taxon>
        <taxon>Senna</taxon>
    </lineage>
</organism>
<reference evidence="1" key="1">
    <citation type="submission" date="2020-09" db="EMBL/GenBank/DDBJ databases">
        <title>Genome-Enabled Discovery of Anthraquinone Biosynthesis in Senna tora.</title>
        <authorList>
            <person name="Kang S.-H."/>
            <person name="Pandey R.P."/>
            <person name="Lee C.-M."/>
            <person name="Sim J.-S."/>
            <person name="Jeong J.-T."/>
            <person name="Choi B.-S."/>
            <person name="Jung M."/>
            <person name="Ginzburg D."/>
            <person name="Zhao K."/>
            <person name="Won S.Y."/>
            <person name="Oh T.-J."/>
            <person name="Yu Y."/>
            <person name="Kim N.-H."/>
            <person name="Lee O.R."/>
            <person name="Lee T.-H."/>
            <person name="Bashyal P."/>
            <person name="Kim T.-S."/>
            <person name="Lee W.-H."/>
            <person name="Kawkins C."/>
            <person name="Kim C.-K."/>
            <person name="Kim J.S."/>
            <person name="Ahn B.O."/>
            <person name="Rhee S.Y."/>
            <person name="Sohng J.K."/>
        </authorList>
    </citation>
    <scope>NUCLEOTIDE SEQUENCE</scope>
    <source>
        <tissue evidence="1">Leaf</tissue>
    </source>
</reference>
<comment type="caution">
    <text evidence="1">The sequence shown here is derived from an EMBL/GenBank/DDBJ whole genome shotgun (WGS) entry which is preliminary data.</text>
</comment>
<evidence type="ECO:0000313" key="1">
    <source>
        <dbReference type="EMBL" id="KAF7826519.1"/>
    </source>
</evidence>
<accession>A0A834WR03</accession>
<protein>
    <submittedName>
        <fullName evidence="1">Uncharacterized protein</fullName>
    </submittedName>
</protein>
<proteinExistence type="predicted"/>